<proteinExistence type="predicted"/>
<evidence type="ECO:0000313" key="2">
    <source>
        <dbReference type="EMBL" id="CAE0349742.1"/>
    </source>
</evidence>
<organism evidence="2">
    <name type="scientific">Euplotes harpa</name>
    <dbReference type="NCBI Taxonomy" id="151035"/>
    <lineage>
        <taxon>Eukaryota</taxon>
        <taxon>Sar</taxon>
        <taxon>Alveolata</taxon>
        <taxon>Ciliophora</taxon>
        <taxon>Intramacronucleata</taxon>
        <taxon>Spirotrichea</taxon>
        <taxon>Hypotrichia</taxon>
        <taxon>Euplotida</taxon>
        <taxon>Euplotidae</taxon>
        <taxon>Euplotes</taxon>
    </lineage>
</organism>
<dbReference type="AlphaFoldDB" id="A0A7S3NA79"/>
<feature type="region of interest" description="Disordered" evidence="1">
    <location>
        <begin position="43"/>
        <end position="65"/>
    </location>
</feature>
<evidence type="ECO:0000256" key="1">
    <source>
        <dbReference type="SAM" id="MobiDB-lite"/>
    </source>
</evidence>
<gene>
    <name evidence="2" type="ORF">EHAR0213_LOCUS8654</name>
</gene>
<sequence>MESMTSSTRLKYFYPPTKTILEPACKPGDERTIGHKQLYRKTGTVVQHRDAPEPYPPRRFHQGDPSDLYVLKGGTANYEDNHKAKIAVSEKDQAAFFGFKSDIPKHIATNATFGENVMKFFGDGTSLQDKKERDKETIEAARAKFHQEEPPVYTGTMSVFGRKTLKQEKKEFGTITKTFAEAYQEAHGKVPKGTASQINTFSTGTKFK</sequence>
<dbReference type="EMBL" id="HBII01020852">
    <property type="protein sequence ID" value="CAE0349742.1"/>
    <property type="molecule type" value="Transcribed_RNA"/>
</dbReference>
<name>A0A7S3NA79_9SPIT</name>
<accession>A0A7S3NA79</accession>
<protein>
    <submittedName>
        <fullName evidence="2">Uncharacterized protein</fullName>
    </submittedName>
</protein>
<reference evidence="2" key="1">
    <citation type="submission" date="2021-01" db="EMBL/GenBank/DDBJ databases">
        <authorList>
            <person name="Corre E."/>
            <person name="Pelletier E."/>
            <person name="Niang G."/>
            <person name="Scheremetjew M."/>
            <person name="Finn R."/>
            <person name="Kale V."/>
            <person name="Holt S."/>
            <person name="Cochrane G."/>
            <person name="Meng A."/>
            <person name="Brown T."/>
            <person name="Cohen L."/>
        </authorList>
    </citation>
    <scope>NUCLEOTIDE SEQUENCE</scope>
    <source>
        <strain evidence="2">FSP1.4</strain>
    </source>
</reference>